<dbReference type="PRINTS" id="PR00039">
    <property type="entry name" value="HTHLYSR"/>
</dbReference>
<dbReference type="PANTHER" id="PTHR30346:SF28">
    <property type="entry name" value="HTH-TYPE TRANSCRIPTIONAL REGULATOR CYNR"/>
    <property type="match status" value="1"/>
</dbReference>
<keyword evidence="2" id="KW-0805">Transcription regulation</keyword>
<sequence length="299" mass="31723">MELRQLRYFITVAEELSFTRAAALLFAAQSTVSAAVRALEEELQVSLFDRSTRTVALSSAGEVFLPEAKSVVGAAERAREVVGEASRTLRGSLRVGTMTRITALDLPRLVGAFRQRHPLVDIRIQVSGSGAGGIAEDVRRGRLDVGVVALPAAEAHDLDLRQFATIPYVVILPTEHPLAQRERIALKDLAHENFVSGASGFGSRAAMDRAFGELGITRRVSVEITDIASAASYVRAIGGAAVVPRYEPVGAAGVVVKPVSGPVPSLALSFAVRAGREPSPAVAALLKLSPNYTRDDGTF</sequence>
<protein>
    <submittedName>
        <fullName evidence="6">LysR family transcriptional regulator</fullName>
    </submittedName>
</protein>
<dbReference type="SUPFAM" id="SSF46785">
    <property type="entry name" value="Winged helix' DNA-binding domain"/>
    <property type="match status" value="1"/>
</dbReference>
<dbReference type="InterPro" id="IPR005119">
    <property type="entry name" value="LysR_subst-bd"/>
</dbReference>
<feature type="domain" description="HTH lysR-type" evidence="5">
    <location>
        <begin position="1"/>
        <end position="58"/>
    </location>
</feature>
<name>A0ABU4FG45_9ACTN</name>
<gene>
    <name evidence="6" type="ORF">R5A26_26905</name>
</gene>
<dbReference type="Proteomes" id="UP001187346">
    <property type="component" value="Unassembled WGS sequence"/>
</dbReference>
<keyword evidence="3" id="KW-0238">DNA-binding</keyword>
<dbReference type="RefSeq" id="WP_317773457.1">
    <property type="nucleotide sequence ID" value="NZ_JAWMAJ010000098.1"/>
</dbReference>
<evidence type="ECO:0000259" key="5">
    <source>
        <dbReference type="PROSITE" id="PS50931"/>
    </source>
</evidence>
<dbReference type="InterPro" id="IPR036388">
    <property type="entry name" value="WH-like_DNA-bd_sf"/>
</dbReference>
<dbReference type="Gene3D" id="3.40.190.290">
    <property type="match status" value="1"/>
</dbReference>
<evidence type="ECO:0000256" key="3">
    <source>
        <dbReference type="ARBA" id="ARBA00023125"/>
    </source>
</evidence>
<dbReference type="InterPro" id="IPR036390">
    <property type="entry name" value="WH_DNA-bd_sf"/>
</dbReference>
<accession>A0ABU4FG45</accession>
<dbReference type="PANTHER" id="PTHR30346">
    <property type="entry name" value="TRANSCRIPTIONAL DUAL REGULATOR HCAR-RELATED"/>
    <property type="match status" value="1"/>
</dbReference>
<evidence type="ECO:0000313" key="6">
    <source>
        <dbReference type="EMBL" id="MDV7219574.1"/>
    </source>
</evidence>
<evidence type="ECO:0000256" key="2">
    <source>
        <dbReference type="ARBA" id="ARBA00023015"/>
    </source>
</evidence>
<dbReference type="Gene3D" id="1.10.10.10">
    <property type="entry name" value="Winged helix-like DNA-binding domain superfamily/Winged helix DNA-binding domain"/>
    <property type="match status" value="1"/>
</dbReference>
<keyword evidence="4" id="KW-0804">Transcription</keyword>
<keyword evidence="7" id="KW-1185">Reference proteome</keyword>
<dbReference type="Pfam" id="PF03466">
    <property type="entry name" value="LysR_substrate"/>
    <property type="match status" value="1"/>
</dbReference>
<dbReference type="Pfam" id="PF00126">
    <property type="entry name" value="HTH_1"/>
    <property type="match status" value="1"/>
</dbReference>
<dbReference type="EMBL" id="JAWMAJ010000098">
    <property type="protein sequence ID" value="MDV7219574.1"/>
    <property type="molecule type" value="Genomic_DNA"/>
</dbReference>
<comment type="caution">
    <text evidence="6">The sequence shown here is derived from an EMBL/GenBank/DDBJ whole genome shotgun (WGS) entry which is preliminary data.</text>
</comment>
<dbReference type="SUPFAM" id="SSF53850">
    <property type="entry name" value="Periplasmic binding protein-like II"/>
    <property type="match status" value="1"/>
</dbReference>
<dbReference type="InterPro" id="IPR000847">
    <property type="entry name" value="LysR_HTH_N"/>
</dbReference>
<proteinExistence type="inferred from homology"/>
<evidence type="ECO:0000256" key="1">
    <source>
        <dbReference type="ARBA" id="ARBA00009437"/>
    </source>
</evidence>
<evidence type="ECO:0000256" key="4">
    <source>
        <dbReference type="ARBA" id="ARBA00023163"/>
    </source>
</evidence>
<evidence type="ECO:0000313" key="7">
    <source>
        <dbReference type="Proteomes" id="UP001187346"/>
    </source>
</evidence>
<dbReference type="PROSITE" id="PS50931">
    <property type="entry name" value="HTH_LYSR"/>
    <property type="match status" value="1"/>
</dbReference>
<reference evidence="6 7" key="1">
    <citation type="submission" date="2023-10" db="EMBL/GenBank/DDBJ databases">
        <title>Characterization of rhizosphere-enriched actinobacteria from wheat plants lab-grown on chernevaya soil.</title>
        <authorList>
            <person name="Tikhonova E.N."/>
            <person name="Konopkin A."/>
            <person name="Kravchenko I.K."/>
        </authorList>
    </citation>
    <scope>NUCLEOTIDE SEQUENCE [LARGE SCALE GENOMIC DNA]</scope>
    <source>
        <strain evidence="6 7">RR29</strain>
    </source>
</reference>
<organism evidence="6 7">
    <name type="scientific">Streptomyces prunicolor</name>
    <dbReference type="NCBI Taxonomy" id="67348"/>
    <lineage>
        <taxon>Bacteria</taxon>
        <taxon>Bacillati</taxon>
        <taxon>Actinomycetota</taxon>
        <taxon>Actinomycetes</taxon>
        <taxon>Kitasatosporales</taxon>
        <taxon>Streptomycetaceae</taxon>
        <taxon>Streptomyces</taxon>
    </lineage>
</organism>
<comment type="similarity">
    <text evidence="1">Belongs to the LysR transcriptional regulatory family.</text>
</comment>